<dbReference type="EMBL" id="CP019434">
    <property type="protein sequence ID" value="APZ44204.1"/>
    <property type="molecule type" value="Genomic_DNA"/>
</dbReference>
<evidence type="ECO:0000256" key="4">
    <source>
        <dbReference type="ARBA" id="ARBA00011905"/>
    </source>
</evidence>
<dbReference type="HAMAP" id="MF_00812">
    <property type="entry name" value="Thiopur_methtran"/>
    <property type="match status" value="1"/>
</dbReference>
<name>A0A1P8UK78_9GAMM</name>
<dbReference type="Proteomes" id="UP000243807">
    <property type="component" value="Chromosome"/>
</dbReference>
<feature type="binding site" evidence="9">
    <location>
        <position position="10"/>
    </location>
    <ligand>
        <name>S-adenosyl-L-methionine</name>
        <dbReference type="ChEBI" id="CHEBI:59789"/>
    </ligand>
</feature>
<sequence length="219" mass="24811">MTPDFWLQRWQENRIGFHQSQINTHLETHWPTLGAAPGGTVFVPLCGKSLDMLWLAGQGYRVRGVELSEIAVQSFFTENGLTPDIEPSGAFMRYRHGEIEILCGDLFDLRPADLADVTAVYDRASLIALPPEMRGRYAQHKRALLPDRPPVLLVTLDYPQTERQGPPFAVSDAEVRNLYADAWTVERVASVDLRTAGQHTDLSRFEEHVFILRSQQPRT</sequence>
<dbReference type="PANTHER" id="PTHR10259">
    <property type="entry name" value="THIOPURINE S-METHYLTRANSFERASE"/>
    <property type="match status" value="1"/>
</dbReference>
<evidence type="ECO:0000256" key="3">
    <source>
        <dbReference type="ARBA" id="ARBA00008145"/>
    </source>
</evidence>
<evidence type="ECO:0000313" key="10">
    <source>
        <dbReference type="EMBL" id="APZ44204.1"/>
    </source>
</evidence>
<gene>
    <name evidence="9" type="primary">tpm</name>
    <name evidence="10" type="ORF">BW247_14830</name>
</gene>
<organism evidence="10 11">
    <name type="scientific">Acidihalobacter ferrooxydans</name>
    <dbReference type="NCBI Taxonomy" id="1765967"/>
    <lineage>
        <taxon>Bacteria</taxon>
        <taxon>Pseudomonadati</taxon>
        <taxon>Pseudomonadota</taxon>
        <taxon>Gammaproteobacteria</taxon>
        <taxon>Chromatiales</taxon>
        <taxon>Ectothiorhodospiraceae</taxon>
        <taxon>Acidihalobacter</taxon>
    </lineage>
</organism>
<keyword evidence="8 9" id="KW-0949">S-adenosyl-L-methionine</keyword>
<comment type="subcellular location">
    <subcellularLocation>
        <location evidence="2 9">Cytoplasm</location>
    </subcellularLocation>
</comment>
<dbReference type="EC" id="2.1.1.67" evidence="4 9"/>
<feature type="binding site" evidence="9">
    <location>
        <position position="66"/>
    </location>
    <ligand>
        <name>S-adenosyl-L-methionine</name>
        <dbReference type="ChEBI" id="CHEBI:59789"/>
    </ligand>
</feature>
<evidence type="ECO:0000256" key="7">
    <source>
        <dbReference type="ARBA" id="ARBA00022679"/>
    </source>
</evidence>
<dbReference type="STRING" id="1765967.BW247_14830"/>
<dbReference type="InterPro" id="IPR008854">
    <property type="entry name" value="TPMT"/>
</dbReference>
<comment type="similarity">
    <text evidence="3 9">Belongs to the class I-like SAM-binding methyltransferase superfamily. TPMT family.</text>
</comment>
<evidence type="ECO:0000256" key="8">
    <source>
        <dbReference type="ARBA" id="ARBA00022691"/>
    </source>
</evidence>
<dbReference type="SUPFAM" id="SSF53335">
    <property type="entry name" value="S-adenosyl-L-methionine-dependent methyltransferases"/>
    <property type="match status" value="1"/>
</dbReference>
<keyword evidence="5 9" id="KW-0963">Cytoplasm</keyword>
<dbReference type="InterPro" id="IPR022474">
    <property type="entry name" value="Thiopur_S-MeTfrase_Se/Te_detox"/>
</dbReference>
<evidence type="ECO:0000256" key="1">
    <source>
        <dbReference type="ARBA" id="ARBA00000903"/>
    </source>
</evidence>
<keyword evidence="6 9" id="KW-0489">Methyltransferase</keyword>
<dbReference type="GO" id="GO:0010038">
    <property type="term" value="P:response to metal ion"/>
    <property type="evidence" value="ECO:0007669"/>
    <property type="project" value="InterPro"/>
</dbReference>
<evidence type="ECO:0000256" key="5">
    <source>
        <dbReference type="ARBA" id="ARBA00022490"/>
    </source>
</evidence>
<evidence type="ECO:0000256" key="6">
    <source>
        <dbReference type="ARBA" id="ARBA00022603"/>
    </source>
</evidence>
<proteinExistence type="inferred from homology"/>
<keyword evidence="7 9" id="KW-0808">Transferase</keyword>
<accession>A0A1P8UK78</accession>
<dbReference type="Gene3D" id="3.40.50.150">
    <property type="entry name" value="Vaccinia Virus protein VP39"/>
    <property type="match status" value="1"/>
</dbReference>
<dbReference type="GO" id="GO:0005737">
    <property type="term" value="C:cytoplasm"/>
    <property type="evidence" value="ECO:0007669"/>
    <property type="project" value="UniProtKB-SubCell"/>
</dbReference>
<dbReference type="PROSITE" id="PS51585">
    <property type="entry name" value="SAM_MT_TPMT"/>
    <property type="match status" value="1"/>
</dbReference>
<dbReference type="GO" id="GO:0008119">
    <property type="term" value="F:thiopurine S-methyltransferase activity"/>
    <property type="evidence" value="ECO:0007669"/>
    <property type="project" value="UniProtKB-UniRule"/>
</dbReference>
<protein>
    <recommendedName>
        <fullName evidence="4 9">Thiopurine S-methyltransferase</fullName>
        <ecNumber evidence="4 9">2.1.1.67</ecNumber>
    </recommendedName>
    <alternativeName>
        <fullName evidence="9">Thiopurine methyltransferase</fullName>
    </alternativeName>
</protein>
<dbReference type="PIRSF" id="PIRSF023956">
    <property type="entry name" value="Thiopurine_S-methyltransferase"/>
    <property type="match status" value="1"/>
</dbReference>
<dbReference type="Pfam" id="PF05724">
    <property type="entry name" value="TPMT"/>
    <property type="match status" value="1"/>
</dbReference>
<dbReference type="NCBIfam" id="TIGR03840">
    <property type="entry name" value="TMPT_Se_Te"/>
    <property type="match status" value="1"/>
</dbReference>
<dbReference type="FunFam" id="3.40.50.150:FF:000101">
    <property type="entry name" value="Thiopurine S-methyltransferase"/>
    <property type="match status" value="1"/>
</dbReference>
<dbReference type="InterPro" id="IPR029063">
    <property type="entry name" value="SAM-dependent_MTases_sf"/>
</dbReference>
<evidence type="ECO:0000256" key="2">
    <source>
        <dbReference type="ARBA" id="ARBA00004496"/>
    </source>
</evidence>
<dbReference type="NCBIfam" id="NF009732">
    <property type="entry name" value="PRK13255.1"/>
    <property type="match status" value="1"/>
</dbReference>
<dbReference type="OrthoDB" id="9778208at2"/>
<evidence type="ECO:0000313" key="11">
    <source>
        <dbReference type="Proteomes" id="UP000243807"/>
    </source>
</evidence>
<evidence type="ECO:0000256" key="9">
    <source>
        <dbReference type="HAMAP-Rule" id="MF_00812"/>
    </source>
</evidence>
<reference evidence="10 11" key="1">
    <citation type="submission" date="2017-01" db="EMBL/GenBank/DDBJ databases">
        <title>Draft sequence of Acidihalobacter ferrooxidans strain DSM 14175 (strain V8).</title>
        <authorList>
            <person name="Khaleque H.N."/>
            <person name="Ramsay J.P."/>
            <person name="Murphy R.J.T."/>
            <person name="Kaksonen A.H."/>
            <person name="Boxall N.J."/>
            <person name="Watkin E.L.J."/>
        </authorList>
    </citation>
    <scope>NUCLEOTIDE SEQUENCE [LARGE SCALE GENOMIC DNA]</scope>
    <source>
        <strain evidence="10 11">V8</strain>
    </source>
</reference>
<dbReference type="PANTHER" id="PTHR10259:SF11">
    <property type="entry name" value="THIOPURINE S-METHYLTRANSFERASE"/>
    <property type="match status" value="1"/>
</dbReference>
<dbReference type="InterPro" id="IPR025835">
    <property type="entry name" value="Thiopurine_S-MeTrfase"/>
</dbReference>
<dbReference type="GO" id="GO:0032259">
    <property type="term" value="P:methylation"/>
    <property type="evidence" value="ECO:0007669"/>
    <property type="project" value="UniProtKB-KW"/>
</dbReference>
<feature type="binding site" evidence="9">
    <location>
        <position position="45"/>
    </location>
    <ligand>
        <name>S-adenosyl-L-methionine</name>
        <dbReference type="ChEBI" id="CHEBI:59789"/>
    </ligand>
</feature>
<dbReference type="AlphaFoldDB" id="A0A1P8UK78"/>
<dbReference type="RefSeq" id="WP_076837827.1">
    <property type="nucleotide sequence ID" value="NZ_CP019434.1"/>
</dbReference>
<keyword evidence="11" id="KW-1185">Reference proteome</keyword>
<comment type="catalytic activity">
    <reaction evidence="1 9">
        <text>S-adenosyl-L-methionine + a thiopurine = S-adenosyl-L-homocysteine + a thiopurine S-methylether.</text>
        <dbReference type="EC" id="2.1.1.67"/>
    </reaction>
</comment>
<dbReference type="KEGG" id="afy:BW247_14830"/>
<feature type="binding site" evidence="9">
    <location>
        <position position="123"/>
    </location>
    <ligand>
        <name>S-adenosyl-L-methionine</name>
        <dbReference type="ChEBI" id="CHEBI:59789"/>
    </ligand>
</feature>